<accession>A0A1B7KQB0</accession>
<name>A0A1B7KQB0_PARTM</name>
<dbReference type="AlphaFoldDB" id="A0A1B7KQB0"/>
<sequence>MPLLFFVFIAWRKKTANRCTKGNGHIVFPHKCTNRKIPNYWVKSILGSTNSYYRKTKPLLAVSLFHNDLIHFS</sequence>
<reference evidence="2" key="1">
    <citation type="submission" date="2016-05" db="EMBL/GenBank/DDBJ databases">
        <authorList>
            <person name="Wang W."/>
            <person name="Zhu L."/>
        </authorList>
    </citation>
    <scope>NUCLEOTIDE SEQUENCE [LARGE SCALE GENOMIC DNA]</scope>
    <source>
        <strain evidence="2">W-2</strain>
    </source>
</reference>
<evidence type="ECO:0000313" key="2">
    <source>
        <dbReference type="Proteomes" id="UP000078290"/>
    </source>
</evidence>
<gene>
    <name evidence="1" type="ORF">A7K69_09060</name>
</gene>
<protein>
    <submittedName>
        <fullName evidence="1">Uncharacterized protein</fullName>
    </submittedName>
</protein>
<comment type="caution">
    <text evidence="1">The sequence shown here is derived from an EMBL/GenBank/DDBJ whole genome shotgun (WGS) entry which is preliminary data.</text>
</comment>
<evidence type="ECO:0000313" key="1">
    <source>
        <dbReference type="EMBL" id="OAT72277.1"/>
    </source>
</evidence>
<organism evidence="1 2">
    <name type="scientific">Parageobacillus thermoglucosidasius</name>
    <name type="common">Geobacillus thermoglucosidasius</name>
    <dbReference type="NCBI Taxonomy" id="1426"/>
    <lineage>
        <taxon>Bacteria</taxon>
        <taxon>Bacillati</taxon>
        <taxon>Bacillota</taxon>
        <taxon>Bacilli</taxon>
        <taxon>Bacillales</taxon>
        <taxon>Anoxybacillaceae</taxon>
        <taxon>Parageobacillus</taxon>
    </lineage>
</organism>
<dbReference type="Proteomes" id="UP000078290">
    <property type="component" value="Unassembled WGS sequence"/>
</dbReference>
<dbReference type="EMBL" id="LXMA01000034">
    <property type="protein sequence ID" value="OAT72277.1"/>
    <property type="molecule type" value="Genomic_DNA"/>
</dbReference>
<proteinExistence type="predicted"/>